<feature type="transmembrane region" description="Helical" evidence="1">
    <location>
        <begin position="7"/>
        <end position="28"/>
    </location>
</feature>
<comment type="caution">
    <text evidence="2">The sequence shown here is derived from an EMBL/GenBank/DDBJ whole genome shotgun (WGS) entry which is preliminary data.</text>
</comment>
<dbReference type="CDD" id="cd06166">
    <property type="entry name" value="Sortase_D_2"/>
    <property type="match status" value="1"/>
</dbReference>
<keyword evidence="3" id="KW-1185">Reference proteome</keyword>
<keyword evidence="1" id="KW-0812">Transmembrane</keyword>
<reference evidence="2 3" key="1">
    <citation type="submission" date="2021-06" db="EMBL/GenBank/DDBJ databases">
        <authorList>
            <person name="Sun Q."/>
            <person name="Li D."/>
        </authorList>
    </citation>
    <scope>NUCLEOTIDE SEQUENCE [LARGE SCALE GENOMIC DNA]</scope>
    <source>
        <strain evidence="2 3">MSJ-5</strain>
    </source>
</reference>
<dbReference type="Pfam" id="PF04203">
    <property type="entry name" value="Sortase"/>
    <property type="match status" value="1"/>
</dbReference>
<keyword evidence="1" id="KW-1133">Transmembrane helix</keyword>
<keyword evidence="1" id="KW-0472">Membrane</keyword>
<protein>
    <submittedName>
        <fullName evidence="2">Class D sortase</fullName>
    </submittedName>
</protein>
<dbReference type="RefSeq" id="WP_216415267.1">
    <property type="nucleotide sequence ID" value="NZ_JAHLQK010000002.1"/>
</dbReference>
<evidence type="ECO:0000256" key="1">
    <source>
        <dbReference type="SAM" id="Phobius"/>
    </source>
</evidence>
<evidence type="ECO:0000313" key="3">
    <source>
        <dbReference type="Proteomes" id="UP000779508"/>
    </source>
</evidence>
<dbReference type="NCBIfam" id="TIGR01076">
    <property type="entry name" value="sortase_fam"/>
    <property type="match status" value="1"/>
</dbReference>
<dbReference type="InterPro" id="IPR042000">
    <property type="entry name" value="Sortase_D_2"/>
</dbReference>
<sequence>MKNRLSIKNVLAITLIVIGSGIILYPNLRNFYYDIKQQEIKNNYIKSMSAIRAIDDDTNQDIDNIKEDIIEEDESLEDQMVHQSENKKMLELDKKWPVEATLIIEKIDLLMPVLKGATKEHLNVSISSINNTGKPWEGNNYAIAGHRSRKYGRHFNRLNELEINDEISVMDTKNNEFIYRVFSKEIVDENEISVLEDRNKSELTLITCDPINVKNPPTRLVVKAIQIN</sequence>
<name>A0ABS6G2Y0_9FIRM</name>
<gene>
    <name evidence="2" type="ORF">KQI88_04995</name>
</gene>
<organism evidence="2 3">
    <name type="scientific">Alkaliphilus flagellatus</name>
    <dbReference type="NCBI Taxonomy" id="2841507"/>
    <lineage>
        <taxon>Bacteria</taxon>
        <taxon>Bacillati</taxon>
        <taxon>Bacillota</taxon>
        <taxon>Clostridia</taxon>
        <taxon>Peptostreptococcales</taxon>
        <taxon>Natronincolaceae</taxon>
        <taxon>Alkaliphilus</taxon>
    </lineage>
</organism>
<evidence type="ECO:0000313" key="2">
    <source>
        <dbReference type="EMBL" id="MBU5675765.1"/>
    </source>
</evidence>
<dbReference type="EMBL" id="JAHLQK010000002">
    <property type="protein sequence ID" value="MBU5675765.1"/>
    <property type="molecule type" value="Genomic_DNA"/>
</dbReference>
<dbReference type="Proteomes" id="UP000779508">
    <property type="component" value="Unassembled WGS sequence"/>
</dbReference>
<proteinExistence type="predicted"/>
<dbReference type="InterPro" id="IPR005754">
    <property type="entry name" value="Sortase"/>
</dbReference>
<accession>A0ABS6G2Y0</accession>